<sequence>MTMITLLTVLITFPLVVFLLLSVLLVRFMSNKTRALKIAADCSVPFFFFAVMMIWYELFTIGFIWIALVFLFIGMWLTFAQWKKFGDLYGRKLFTAIWRTYFIVLVPMYVTLLCIGILSSVTTYFIA</sequence>
<evidence type="ECO:0000313" key="2">
    <source>
        <dbReference type="EMBL" id="MBM7632486.1"/>
    </source>
</evidence>
<evidence type="ECO:0000256" key="1">
    <source>
        <dbReference type="SAM" id="Phobius"/>
    </source>
</evidence>
<name>A0ABS2PAV0_9BACL</name>
<gene>
    <name evidence="2" type="ORF">JOD17_001580</name>
</gene>
<dbReference type="InterPro" id="IPR024515">
    <property type="entry name" value="DUF3397"/>
</dbReference>
<keyword evidence="1" id="KW-1133">Transmembrane helix</keyword>
<accession>A0ABS2PAV0</accession>
<feature type="transmembrane region" description="Helical" evidence="1">
    <location>
        <begin position="101"/>
        <end position="126"/>
    </location>
</feature>
<keyword evidence="1" id="KW-0812">Transmembrane</keyword>
<feature type="transmembrane region" description="Helical" evidence="1">
    <location>
        <begin position="62"/>
        <end position="80"/>
    </location>
</feature>
<comment type="caution">
    <text evidence="2">The sequence shown here is derived from an EMBL/GenBank/DDBJ whole genome shotgun (WGS) entry which is preliminary data.</text>
</comment>
<dbReference type="Pfam" id="PF11877">
    <property type="entry name" value="DUF3397"/>
    <property type="match status" value="1"/>
</dbReference>
<reference evidence="2 3" key="1">
    <citation type="submission" date="2021-01" db="EMBL/GenBank/DDBJ databases">
        <title>Genomic Encyclopedia of Type Strains, Phase IV (KMG-IV): sequencing the most valuable type-strain genomes for metagenomic binning, comparative biology and taxonomic classification.</title>
        <authorList>
            <person name="Goeker M."/>
        </authorList>
    </citation>
    <scope>NUCLEOTIDE SEQUENCE [LARGE SCALE GENOMIC DNA]</scope>
    <source>
        <strain evidence="2 3">DSM 25540</strain>
    </source>
</reference>
<organism evidence="2 3">
    <name type="scientific">Geomicrobium sediminis</name>
    <dbReference type="NCBI Taxonomy" id="1347788"/>
    <lineage>
        <taxon>Bacteria</taxon>
        <taxon>Bacillati</taxon>
        <taxon>Bacillota</taxon>
        <taxon>Bacilli</taxon>
        <taxon>Bacillales</taxon>
        <taxon>Geomicrobium</taxon>
    </lineage>
</organism>
<evidence type="ECO:0000313" key="3">
    <source>
        <dbReference type="Proteomes" id="UP000741863"/>
    </source>
</evidence>
<dbReference type="EMBL" id="JAFBEC010000004">
    <property type="protein sequence ID" value="MBM7632486.1"/>
    <property type="molecule type" value="Genomic_DNA"/>
</dbReference>
<dbReference type="Proteomes" id="UP000741863">
    <property type="component" value="Unassembled WGS sequence"/>
</dbReference>
<feature type="transmembrane region" description="Helical" evidence="1">
    <location>
        <begin position="38"/>
        <end position="56"/>
    </location>
</feature>
<feature type="transmembrane region" description="Helical" evidence="1">
    <location>
        <begin position="6"/>
        <end position="26"/>
    </location>
</feature>
<proteinExistence type="predicted"/>
<keyword evidence="1" id="KW-0472">Membrane</keyword>
<keyword evidence="3" id="KW-1185">Reference proteome</keyword>
<protein>
    <submittedName>
        <fullName evidence="2">Membrane protein</fullName>
    </submittedName>
</protein>